<comment type="caution">
    <text evidence="2">The sequence shown here is derived from an EMBL/GenBank/DDBJ whole genome shotgun (WGS) entry which is preliminary data.</text>
</comment>
<dbReference type="EMBL" id="JASPKY010000427">
    <property type="protein sequence ID" value="KAK9700901.1"/>
    <property type="molecule type" value="Genomic_DNA"/>
</dbReference>
<gene>
    <name evidence="2" type="ORF">QE152_g30963</name>
</gene>
<sequence length="145" mass="16839">MKFLALEYDTYTSHHKEPRPAIFIKTKAPANLVLTSSDEELQKIMRYFMLDETKHGVAVVVDQYRSDRRRSFRYSKQDHDDEPGESSSRDRGRPDPYMPDARRFVMVATTIQSQYEQDPAVAGVPLYSYVSIGLYTNDDYNPRCS</sequence>
<dbReference type="AlphaFoldDB" id="A0AAW1JD23"/>
<dbReference type="Proteomes" id="UP001458880">
    <property type="component" value="Unassembled WGS sequence"/>
</dbReference>
<protein>
    <submittedName>
        <fullName evidence="2">Uncharacterized protein</fullName>
    </submittedName>
</protein>
<evidence type="ECO:0000256" key="1">
    <source>
        <dbReference type="SAM" id="MobiDB-lite"/>
    </source>
</evidence>
<proteinExistence type="predicted"/>
<organism evidence="2 3">
    <name type="scientific">Popillia japonica</name>
    <name type="common">Japanese beetle</name>
    <dbReference type="NCBI Taxonomy" id="7064"/>
    <lineage>
        <taxon>Eukaryota</taxon>
        <taxon>Metazoa</taxon>
        <taxon>Ecdysozoa</taxon>
        <taxon>Arthropoda</taxon>
        <taxon>Hexapoda</taxon>
        <taxon>Insecta</taxon>
        <taxon>Pterygota</taxon>
        <taxon>Neoptera</taxon>
        <taxon>Endopterygota</taxon>
        <taxon>Coleoptera</taxon>
        <taxon>Polyphaga</taxon>
        <taxon>Scarabaeiformia</taxon>
        <taxon>Scarabaeidae</taxon>
        <taxon>Rutelinae</taxon>
        <taxon>Popillia</taxon>
    </lineage>
</organism>
<name>A0AAW1JD23_POPJA</name>
<reference evidence="2 3" key="1">
    <citation type="journal article" date="2024" name="BMC Genomics">
        <title>De novo assembly and annotation of Popillia japonica's genome with initial clues to its potential as an invasive pest.</title>
        <authorList>
            <person name="Cucini C."/>
            <person name="Boschi S."/>
            <person name="Funari R."/>
            <person name="Cardaioli E."/>
            <person name="Iannotti N."/>
            <person name="Marturano G."/>
            <person name="Paoli F."/>
            <person name="Bruttini M."/>
            <person name="Carapelli A."/>
            <person name="Frati F."/>
            <person name="Nardi F."/>
        </authorList>
    </citation>
    <scope>NUCLEOTIDE SEQUENCE [LARGE SCALE GENOMIC DNA]</scope>
    <source>
        <strain evidence="2">DMR45628</strain>
    </source>
</reference>
<evidence type="ECO:0000313" key="2">
    <source>
        <dbReference type="EMBL" id="KAK9700901.1"/>
    </source>
</evidence>
<keyword evidence="3" id="KW-1185">Reference proteome</keyword>
<evidence type="ECO:0000313" key="3">
    <source>
        <dbReference type="Proteomes" id="UP001458880"/>
    </source>
</evidence>
<feature type="region of interest" description="Disordered" evidence="1">
    <location>
        <begin position="70"/>
        <end position="99"/>
    </location>
</feature>
<accession>A0AAW1JD23</accession>